<organism evidence="1">
    <name type="scientific">marine metagenome</name>
    <dbReference type="NCBI Taxonomy" id="408172"/>
    <lineage>
        <taxon>unclassified sequences</taxon>
        <taxon>metagenomes</taxon>
        <taxon>ecological metagenomes</taxon>
    </lineage>
</organism>
<name>A0A382INB2_9ZZZZ</name>
<dbReference type="EMBL" id="UINC01068452">
    <property type="protein sequence ID" value="SVC01096.1"/>
    <property type="molecule type" value="Genomic_DNA"/>
</dbReference>
<protein>
    <submittedName>
        <fullName evidence="1">Uncharacterized protein</fullName>
    </submittedName>
</protein>
<evidence type="ECO:0000313" key="1">
    <source>
        <dbReference type="EMBL" id="SVC01096.1"/>
    </source>
</evidence>
<proteinExistence type="predicted"/>
<gene>
    <name evidence="1" type="ORF">METZ01_LOCUS253950</name>
</gene>
<accession>A0A382INB2</accession>
<sequence>MIFFSFSVVYAEPKNNVDNSPKLCLETIYKKNFDAAP</sequence>
<dbReference type="AlphaFoldDB" id="A0A382INB2"/>
<reference evidence="1" key="1">
    <citation type="submission" date="2018-05" db="EMBL/GenBank/DDBJ databases">
        <authorList>
            <person name="Lanie J.A."/>
            <person name="Ng W.-L."/>
            <person name="Kazmierczak K.M."/>
            <person name="Andrzejewski T.M."/>
            <person name="Davidsen T.M."/>
            <person name="Wayne K.J."/>
            <person name="Tettelin H."/>
            <person name="Glass J.I."/>
            <person name="Rusch D."/>
            <person name="Podicherti R."/>
            <person name="Tsui H.-C.T."/>
            <person name="Winkler M.E."/>
        </authorList>
    </citation>
    <scope>NUCLEOTIDE SEQUENCE</scope>
</reference>